<organism evidence="1 2">
    <name type="scientific">Chaenocephalus aceratus</name>
    <name type="common">Blackfin icefish</name>
    <name type="synonym">Chaenichthys aceratus</name>
    <dbReference type="NCBI Taxonomy" id="36190"/>
    <lineage>
        <taxon>Eukaryota</taxon>
        <taxon>Metazoa</taxon>
        <taxon>Chordata</taxon>
        <taxon>Craniata</taxon>
        <taxon>Vertebrata</taxon>
        <taxon>Euteleostomi</taxon>
        <taxon>Actinopterygii</taxon>
        <taxon>Neopterygii</taxon>
        <taxon>Teleostei</taxon>
        <taxon>Neoteleostei</taxon>
        <taxon>Acanthomorphata</taxon>
        <taxon>Eupercaria</taxon>
        <taxon>Perciformes</taxon>
        <taxon>Notothenioidei</taxon>
        <taxon>Channichthyidae</taxon>
        <taxon>Chaenocephalus</taxon>
    </lineage>
</organism>
<feature type="non-terminal residue" evidence="1">
    <location>
        <position position="1"/>
    </location>
</feature>
<dbReference type="EMBL" id="CM043798">
    <property type="protein sequence ID" value="KAI4813753.1"/>
    <property type="molecule type" value="Genomic_DNA"/>
</dbReference>
<protein>
    <submittedName>
        <fullName evidence="1">Uncharacterized protein</fullName>
    </submittedName>
</protein>
<comment type="caution">
    <text evidence="1">The sequence shown here is derived from an EMBL/GenBank/DDBJ whole genome shotgun (WGS) entry which is preliminary data.</text>
</comment>
<evidence type="ECO:0000313" key="1">
    <source>
        <dbReference type="EMBL" id="KAI4813753.1"/>
    </source>
</evidence>
<keyword evidence="2" id="KW-1185">Reference proteome</keyword>
<dbReference type="Proteomes" id="UP001057452">
    <property type="component" value="Chromosome 14"/>
</dbReference>
<name>A0ACB9WL06_CHAAC</name>
<evidence type="ECO:0000313" key="2">
    <source>
        <dbReference type="Proteomes" id="UP001057452"/>
    </source>
</evidence>
<accession>A0ACB9WL06</accession>
<reference evidence="1" key="1">
    <citation type="submission" date="2022-05" db="EMBL/GenBank/DDBJ databases">
        <title>Chromosome-level genome of Chaenocephalus aceratus.</title>
        <authorList>
            <person name="Park H."/>
        </authorList>
    </citation>
    <scope>NUCLEOTIDE SEQUENCE</scope>
    <source>
        <strain evidence="1">KU_202001</strain>
    </source>
</reference>
<gene>
    <name evidence="1" type="ORF">KUCAC02_002983</name>
</gene>
<sequence>ARKTEPCLPPGLSVQSRLPQTGSAGNPAANSLISSNCHITTKPTSKRLGLPANMAETWTTNILLPRVRLLQSDGRALPFSRASLRLTLCSALQQDFEVTCLEKDLTPFNKIGSPTIMPCTANFKQTHIPAKIDGERQLDECFNQDSPADTF</sequence>
<proteinExistence type="predicted"/>
<feature type="non-terminal residue" evidence="1">
    <location>
        <position position="151"/>
    </location>
</feature>